<dbReference type="EMBL" id="BMDX01000004">
    <property type="protein sequence ID" value="GGA72683.1"/>
    <property type="molecule type" value="Genomic_DNA"/>
</dbReference>
<dbReference type="RefSeq" id="WP_158100505.1">
    <property type="nucleotide sequence ID" value="NZ_BMDX01000004.1"/>
</dbReference>
<dbReference type="InterPro" id="IPR013783">
    <property type="entry name" value="Ig-like_fold"/>
</dbReference>
<keyword evidence="1" id="KW-0732">Signal</keyword>
<dbReference type="GO" id="GO:0016787">
    <property type="term" value="F:hydrolase activity"/>
    <property type="evidence" value="ECO:0007669"/>
    <property type="project" value="InterPro"/>
</dbReference>
<sequence length="530" mass="59989">MINTPRLPKLLSLFASVLVNLTAANGAFAATELKVSGFIYHDQNNNGTMDSSEQGIAGVAVSNGIDVNVSDGDGRYEITLNHGQTLFVIKPSHFDLPADSDGFHTAYFNYFPEGTIETEYQGLQPTAAPDQPLNFGLQTSDTGDSFKVAMLGDLQMRIQEEINYTNRLLTPELYQRDDLEFAVMLGDIADDNLNILGGTRQITKWFNMPTYPVFGNHDRNMELPWQNNFTSTFNHQFGPDYYAVNYGKVHFLMLNTVQPSDQGHYRARLSEQQLRFIENDLQHVPDDHLIVFSQHIPIYTIENADELMALVNDRQHVLAVSGHRHILEQQFVPYGQGLEMHEVVAGAVCGLWWDGERDWKGIPVAVMGGGAPKGYYVFSFEGNQYQMAYKAMELPAEKQLNIWVWQQDRGDWSMQQPKGFKGNEVLANVFAGSAKTNVMMRVDKGKWQPMKKVMQQDPYIARIIRHEQEKIFPTKGQIPSGLKTEPSRHMWLGYYPENLALGSHMVEVKAQDEFGLDAYEVSFFTIGSFD</sequence>
<reference evidence="6" key="1">
    <citation type="journal article" date="2019" name="Int. J. Syst. Evol. Microbiol.">
        <title>The Global Catalogue of Microorganisms (GCM) 10K type strain sequencing project: providing services to taxonomists for standard genome sequencing and annotation.</title>
        <authorList>
            <consortium name="The Broad Institute Genomics Platform"/>
            <consortium name="The Broad Institute Genome Sequencing Center for Infectious Disease"/>
            <person name="Wu L."/>
            <person name="Ma J."/>
        </authorList>
    </citation>
    <scope>NUCLEOTIDE SEQUENCE [LARGE SCALE GENOMIC DNA]</scope>
    <source>
        <strain evidence="6">CGMCC 1.10130</strain>
    </source>
</reference>
<organism evidence="5 6">
    <name type="scientific">Neiella marina</name>
    <dbReference type="NCBI Taxonomy" id="508461"/>
    <lineage>
        <taxon>Bacteria</taxon>
        <taxon>Pseudomonadati</taxon>
        <taxon>Pseudomonadota</taxon>
        <taxon>Gammaproteobacteria</taxon>
        <taxon>Alteromonadales</taxon>
        <taxon>Echinimonadaceae</taxon>
        <taxon>Neiella</taxon>
    </lineage>
</organism>
<feature type="domain" description="Calcineurin-like phosphoesterase" evidence="2">
    <location>
        <begin position="147"/>
        <end position="326"/>
    </location>
</feature>
<dbReference type="Pfam" id="PF16371">
    <property type="entry name" value="MetallophosN"/>
    <property type="match status" value="1"/>
</dbReference>
<evidence type="ECO:0008006" key="7">
    <source>
        <dbReference type="Google" id="ProtNLM"/>
    </source>
</evidence>
<evidence type="ECO:0000313" key="6">
    <source>
        <dbReference type="Proteomes" id="UP000619743"/>
    </source>
</evidence>
<evidence type="ECO:0000259" key="3">
    <source>
        <dbReference type="Pfam" id="PF16370"/>
    </source>
</evidence>
<feature type="domain" description="Calcineurin-like phosphoesterase C-terminal" evidence="3">
    <location>
        <begin position="342"/>
        <end position="515"/>
    </location>
</feature>
<feature type="domain" description="Calcineurin-like phosphoesterase N-terminal" evidence="4">
    <location>
        <begin position="47"/>
        <end position="108"/>
    </location>
</feature>
<proteinExistence type="predicted"/>
<dbReference type="Gene3D" id="3.60.21.10">
    <property type="match status" value="1"/>
</dbReference>
<dbReference type="InterPro" id="IPR032288">
    <property type="entry name" value="Metallophos_C"/>
</dbReference>
<feature type="signal peptide" evidence="1">
    <location>
        <begin position="1"/>
        <end position="29"/>
    </location>
</feature>
<keyword evidence="6" id="KW-1185">Reference proteome</keyword>
<comment type="caution">
    <text evidence="5">The sequence shown here is derived from an EMBL/GenBank/DDBJ whole genome shotgun (WGS) entry which is preliminary data.</text>
</comment>
<feature type="chain" id="PRO_5035303019" description="Metallophosphoesterase" evidence="1">
    <location>
        <begin position="30"/>
        <end position="530"/>
    </location>
</feature>
<dbReference type="InterPro" id="IPR004843">
    <property type="entry name" value="Calcineurin-like_PHP"/>
</dbReference>
<dbReference type="SUPFAM" id="SSF56300">
    <property type="entry name" value="Metallo-dependent phosphatases"/>
    <property type="match status" value="1"/>
</dbReference>
<dbReference type="InterPro" id="IPR029052">
    <property type="entry name" value="Metallo-depent_PP-like"/>
</dbReference>
<accession>A0A8J2U3U3</accession>
<gene>
    <name evidence="5" type="ORF">GCM10011369_13070</name>
</gene>
<dbReference type="Pfam" id="PF00149">
    <property type="entry name" value="Metallophos"/>
    <property type="match status" value="1"/>
</dbReference>
<dbReference type="AlphaFoldDB" id="A0A8J2U3U3"/>
<evidence type="ECO:0000256" key="1">
    <source>
        <dbReference type="SAM" id="SignalP"/>
    </source>
</evidence>
<evidence type="ECO:0000259" key="4">
    <source>
        <dbReference type="Pfam" id="PF16371"/>
    </source>
</evidence>
<dbReference type="SUPFAM" id="SSF117074">
    <property type="entry name" value="Hypothetical protein PA1324"/>
    <property type="match status" value="1"/>
</dbReference>
<dbReference type="Proteomes" id="UP000619743">
    <property type="component" value="Unassembled WGS sequence"/>
</dbReference>
<evidence type="ECO:0000259" key="2">
    <source>
        <dbReference type="Pfam" id="PF00149"/>
    </source>
</evidence>
<protein>
    <recommendedName>
        <fullName evidence="7">Metallophosphoesterase</fullName>
    </recommendedName>
</protein>
<dbReference type="InterPro" id="IPR051918">
    <property type="entry name" value="STPP_CPPED1"/>
</dbReference>
<dbReference type="PANTHER" id="PTHR43143">
    <property type="entry name" value="METALLOPHOSPHOESTERASE, CALCINEURIN SUPERFAMILY"/>
    <property type="match status" value="1"/>
</dbReference>
<dbReference type="Gene3D" id="2.60.40.10">
    <property type="entry name" value="Immunoglobulins"/>
    <property type="match status" value="1"/>
</dbReference>
<name>A0A8J2U3U3_9GAMM</name>
<dbReference type="InterPro" id="IPR032285">
    <property type="entry name" value="Metallophos_N"/>
</dbReference>
<evidence type="ECO:0000313" key="5">
    <source>
        <dbReference type="EMBL" id="GGA72683.1"/>
    </source>
</evidence>
<dbReference type="OrthoDB" id="9784378at2"/>
<dbReference type="Pfam" id="PF16370">
    <property type="entry name" value="MetallophosC"/>
    <property type="match status" value="1"/>
</dbReference>
<dbReference type="PANTHER" id="PTHR43143:SF1">
    <property type="entry name" value="SERINE_THREONINE-PROTEIN PHOSPHATASE CPPED1"/>
    <property type="match status" value="1"/>
</dbReference>